<keyword evidence="1" id="KW-0732">Signal</keyword>
<sequence>MGIKIIVFRYLKAVFLLFPAFCFPARSDNPYVDFYQQQTYRQVVKDLVLARCLAQVADKNSQFSIDAARSASAFIEWVPFDAENGIDKVNAIIGKYKNKINGFHSERKPDVKGVTLNCLRLYHSDELNKLVPQLIIGNPDRTWLQDNPQ</sequence>
<feature type="chain" id="PRO_5042463838" evidence="1">
    <location>
        <begin position="28"/>
        <end position="149"/>
    </location>
</feature>
<reference evidence="2" key="1">
    <citation type="submission" date="2022-04" db="EMBL/GenBank/DDBJ databases">
        <title>Co-occurrence of mcr-9 and blaNDM-1 in multidrug-resistant Enterobacter kobei strain isolated from an infant with urinary infection.</title>
        <authorList>
            <person name="Zeng H."/>
        </authorList>
    </citation>
    <scope>NUCLEOTIDE SEQUENCE</scope>
    <source>
        <strain evidence="2">EC1382</strain>
    </source>
</reference>
<dbReference type="RefSeq" id="WP_080352183.1">
    <property type="nucleotide sequence ID" value="NZ_BRUA01000001.1"/>
</dbReference>
<organism evidence="2 3">
    <name type="scientific">Enterobacter kobei</name>
    <dbReference type="NCBI Taxonomy" id="208224"/>
    <lineage>
        <taxon>Bacteria</taxon>
        <taxon>Pseudomonadati</taxon>
        <taxon>Pseudomonadota</taxon>
        <taxon>Gammaproteobacteria</taxon>
        <taxon>Enterobacterales</taxon>
        <taxon>Enterobacteriaceae</taxon>
        <taxon>Enterobacter</taxon>
        <taxon>Enterobacter cloacae complex</taxon>
    </lineage>
</organism>
<dbReference type="AlphaFoldDB" id="A0AAJ6ITN6"/>
<feature type="signal peptide" evidence="1">
    <location>
        <begin position="1"/>
        <end position="27"/>
    </location>
</feature>
<accession>A0AAJ6ITN6</accession>
<gene>
    <name evidence="2" type="ORF">M2B19_13935</name>
</gene>
<dbReference type="EMBL" id="CP096849">
    <property type="protein sequence ID" value="WMT64032.1"/>
    <property type="molecule type" value="Genomic_DNA"/>
</dbReference>
<evidence type="ECO:0000256" key="1">
    <source>
        <dbReference type="SAM" id="SignalP"/>
    </source>
</evidence>
<protein>
    <submittedName>
        <fullName evidence="2">Type VI secretion system amidase immunity protein Tai4</fullName>
    </submittedName>
</protein>
<proteinExistence type="predicted"/>
<dbReference type="Gene3D" id="1.20.120.1620">
    <property type="match status" value="1"/>
</dbReference>
<dbReference type="Pfam" id="PF16695">
    <property type="entry name" value="Tai4"/>
    <property type="match status" value="1"/>
</dbReference>
<evidence type="ECO:0000313" key="2">
    <source>
        <dbReference type="EMBL" id="WMT64032.1"/>
    </source>
</evidence>
<dbReference type="InterPro" id="IPR032032">
    <property type="entry name" value="Tai4"/>
</dbReference>
<name>A0AAJ6ITN6_9ENTR</name>
<dbReference type="InterPro" id="IPR038314">
    <property type="entry name" value="T6SS_sf"/>
</dbReference>
<dbReference type="Proteomes" id="UP001228563">
    <property type="component" value="Chromosome"/>
</dbReference>
<evidence type="ECO:0000313" key="3">
    <source>
        <dbReference type="Proteomes" id="UP001228563"/>
    </source>
</evidence>